<dbReference type="Proteomes" id="UP001380186">
    <property type="component" value="Chromosome"/>
</dbReference>
<sequence>MKKENKYIIYLKIWLIHIVIYYLVFGLITEYLDQWYREWSIDWGFLGRVLSSPLIGGVFGFDDGFPMYFILPIVIFLILEIFPKLNTFYSYIISTFLSYVVIKYLIYFNRGYPFNILLRSNQKEESLELSLLYAILPALLISSICVYIFLRKCLKK</sequence>
<gene>
    <name evidence="2" type="ORF">CRDW_24380</name>
</gene>
<keyword evidence="1" id="KW-0812">Transmembrane</keyword>
<evidence type="ECO:0000256" key="1">
    <source>
        <dbReference type="SAM" id="Phobius"/>
    </source>
</evidence>
<reference evidence="2 3" key="1">
    <citation type="journal article" date="2020" name="Microbes Environ.">
        <title>Synthetic bacterial community of duckweed: a simple and stable system to study plant-microbe interactions.</title>
        <authorList>
            <person name="Ishizawa H."/>
            <person name="Tada M."/>
            <person name="Kuroda M."/>
            <person name="Inoue D."/>
            <person name="Futamata H."/>
            <person name="Ike M."/>
        </authorList>
    </citation>
    <scope>NUCLEOTIDE SEQUENCE [LARGE SCALE GENOMIC DNA]</scope>
    <source>
        <strain evidence="2 3">DW100</strain>
    </source>
</reference>
<proteinExistence type="predicted"/>
<dbReference type="EMBL" id="AP029022">
    <property type="protein sequence ID" value="BEV05064.1"/>
    <property type="molecule type" value="Genomic_DNA"/>
</dbReference>
<feature type="transmembrane region" description="Helical" evidence="1">
    <location>
        <begin position="89"/>
        <end position="109"/>
    </location>
</feature>
<feature type="transmembrane region" description="Helical" evidence="1">
    <location>
        <begin position="7"/>
        <end position="28"/>
    </location>
</feature>
<evidence type="ECO:0000313" key="3">
    <source>
        <dbReference type="Proteomes" id="UP001380186"/>
    </source>
</evidence>
<dbReference type="RefSeq" id="WP_338612824.1">
    <property type="nucleotide sequence ID" value="NZ_AP029022.1"/>
</dbReference>
<protein>
    <submittedName>
        <fullName evidence="2">Uncharacterized protein</fullName>
    </submittedName>
</protein>
<feature type="transmembrane region" description="Helical" evidence="1">
    <location>
        <begin position="129"/>
        <end position="150"/>
    </location>
</feature>
<accession>A0ABM8K7U4</accession>
<feature type="transmembrane region" description="Helical" evidence="1">
    <location>
        <begin position="65"/>
        <end position="82"/>
    </location>
</feature>
<organism evidence="2 3">
    <name type="scientific">Chryseobacterium gambrini</name>
    <dbReference type="NCBI Taxonomy" id="373672"/>
    <lineage>
        <taxon>Bacteria</taxon>
        <taxon>Pseudomonadati</taxon>
        <taxon>Bacteroidota</taxon>
        <taxon>Flavobacteriia</taxon>
        <taxon>Flavobacteriales</taxon>
        <taxon>Weeksellaceae</taxon>
        <taxon>Chryseobacterium group</taxon>
        <taxon>Chryseobacterium</taxon>
    </lineage>
</organism>
<evidence type="ECO:0000313" key="2">
    <source>
        <dbReference type="EMBL" id="BEV05064.1"/>
    </source>
</evidence>
<keyword evidence="1" id="KW-0472">Membrane</keyword>
<keyword evidence="3" id="KW-1185">Reference proteome</keyword>
<name>A0ABM8K7U4_9FLAO</name>
<keyword evidence="1" id="KW-1133">Transmembrane helix</keyword>